<organism evidence="1 2">
    <name type="scientific">Lymnaea stagnalis</name>
    <name type="common">Great pond snail</name>
    <name type="synonym">Helix stagnalis</name>
    <dbReference type="NCBI Taxonomy" id="6523"/>
    <lineage>
        <taxon>Eukaryota</taxon>
        <taxon>Metazoa</taxon>
        <taxon>Spiralia</taxon>
        <taxon>Lophotrochozoa</taxon>
        <taxon>Mollusca</taxon>
        <taxon>Gastropoda</taxon>
        <taxon>Heterobranchia</taxon>
        <taxon>Euthyneura</taxon>
        <taxon>Panpulmonata</taxon>
        <taxon>Hygrophila</taxon>
        <taxon>Lymnaeoidea</taxon>
        <taxon>Lymnaeidae</taxon>
        <taxon>Lymnaea</taxon>
    </lineage>
</organism>
<dbReference type="Proteomes" id="UP001497497">
    <property type="component" value="Unassembled WGS sequence"/>
</dbReference>
<evidence type="ECO:0000313" key="1">
    <source>
        <dbReference type="EMBL" id="CAL1548371.1"/>
    </source>
</evidence>
<protein>
    <submittedName>
        <fullName evidence="1">Uncharacterized protein</fullName>
    </submittedName>
</protein>
<gene>
    <name evidence="1" type="ORF">GSLYS_00021688001</name>
</gene>
<sequence length="85" mass="9795">MAAILKCLVIICRNYDNVLLVASCDFVKQAITIAQAVLSKLYNQTEQSSEPDFTAEKVVDFVKLVLHFLECLYDHYLVWRKRLKG</sequence>
<accession>A0AAV2IMJ1</accession>
<reference evidence="1 2" key="1">
    <citation type="submission" date="2024-04" db="EMBL/GenBank/DDBJ databases">
        <authorList>
            <consortium name="Genoscope - CEA"/>
            <person name="William W."/>
        </authorList>
    </citation>
    <scope>NUCLEOTIDE SEQUENCE [LARGE SCALE GENOMIC DNA]</scope>
</reference>
<dbReference type="AlphaFoldDB" id="A0AAV2IMJ1"/>
<comment type="caution">
    <text evidence="1">The sequence shown here is derived from an EMBL/GenBank/DDBJ whole genome shotgun (WGS) entry which is preliminary data.</text>
</comment>
<evidence type="ECO:0000313" key="2">
    <source>
        <dbReference type="Proteomes" id="UP001497497"/>
    </source>
</evidence>
<name>A0AAV2IMJ1_LYMST</name>
<proteinExistence type="predicted"/>
<dbReference type="EMBL" id="CAXITT010001300">
    <property type="protein sequence ID" value="CAL1548371.1"/>
    <property type="molecule type" value="Genomic_DNA"/>
</dbReference>
<keyword evidence="2" id="KW-1185">Reference proteome</keyword>